<dbReference type="PANTHER" id="PTHR34596">
    <property type="entry name" value="CHITOPORIN"/>
    <property type="match status" value="1"/>
</dbReference>
<dbReference type="AlphaFoldDB" id="A0A4U0YPZ9"/>
<evidence type="ECO:0000313" key="6">
    <source>
        <dbReference type="Proteomes" id="UP000305198"/>
    </source>
</evidence>
<dbReference type="GO" id="GO:0015288">
    <property type="term" value="F:porin activity"/>
    <property type="evidence" value="ECO:0007669"/>
    <property type="project" value="TreeGrafter"/>
</dbReference>
<dbReference type="InterPro" id="IPR023614">
    <property type="entry name" value="Porin_dom_sf"/>
</dbReference>
<comment type="similarity">
    <text evidence="1">Belongs to the outer membrane porin (Opr) (TC 1.B.25) family.</text>
</comment>
<dbReference type="Proteomes" id="UP000305198">
    <property type="component" value="Unassembled WGS sequence"/>
</dbReference>
<keyword evidence="3 4" id="KW-0732">Signal</keyword>
<evidence type="ECO:0000256" key="1">
    <source>
        <dbReference type="ARBA" id="ARBA00009075"/>
    </source>
</evidence>
<evidence type="ECO:0000256" key="2">
    <source>
        <dbReference type="ARBA" id="ARBA00022448"/>
    </source>
</evidence>
<feature type="chain" id="PRO_5020270206" evidence="4">
    <location>
        <begin position="25"/>
        <end position="434"/>
    </location>
</feature>
<dbReference type="EMBL" id="SWAV01000001">
    <property type="protein sequence ID" value="TKA92679.1"/>
    <property type="molecule type" value="Genomic_DNA"/>
</dbReference>
<dbReference type="InterPro" id="IPR005318">
    <property type="entry name" value="OM_porin_bac"/>
</dbReference>
<evidence type="ECO:0000313" key="5">
    <source>
        <dbReference type="EMBL" id="TKA92679.1"/>
    </source>
</evidence>
<dbReference type="GO" id="GO:0016020">
    <property type="term" value="C:membrane"/>
    <property type="evidence" value="ECO:0007669"/>
    <property type="project" value="InterPro"/>
</dbReference>
<dbReference type="RefSeq" id="WP_136868469.1">
    <property type="nucleotide sequence ID" value="NZ_SWAV01000001.1"/>
</dbReference>
<sequence>MNKKNIISLTVITLLATATQTVSAEEQLNTGFIGGSKLSILNRNYYYNSDNHSGGEDGREWGHSVLSTFTSGYTPGTLGFGLDAHAYLALKLDSGRGRNRSDMFPMKSNGASRDESTSAGAAVKLRVSKSELKYGDLRPYNPVFALADTRMFPATATGFMFTSSEIEDLYIDAGHFTSGKDYNQTHSDGDFFAGYAGVKGGNINYLGASYSIDDNTGVTLYTSRYDDLWRQHYLNGNYTLPLGKQRALSFDANLYRTTEQGQARAGDIDVTAWSLAAGYSMGAHTVTLGYQKIHGDQPLDYLMMSGGGFQDSIYLGNASQYADFNGPNEKSWRIGYDLDFSPLGLPGASFSIRHVRGSDIDGTKTSADSAYHGLYGKNDKHHTTDLDARYVIQSGVAKDLLIRVRHARHRMTSGNSDIDVDRFRLVLEYPVNIF</sequence>
<comment type="caution">
    <text evidence="5">The sequence shown here is derived from an EMBL/GenBank/DDBJ whole genome shotgun (WGS) entry which is preliminary data.</text>
</comment>
<proteinExistence type="inferred from homology"/>
<keyword evidence="2" id="KW-0813">Transport</keyword>
<organism evidence="5 6">
    <name type="scientific">Halopseudomonas bauzanensis</name>
    <dbReference type="NCBI Taxonomy" id="653930"/>
    <lineage>
        <taxon>Bacteria</taxon>
        <taxon>Pseudomonadati</taxon>
        <taxon>Pseudomonadota</taxon>
        <taxon>Gammaproteobacteria</taxon>
        <taxon>Pseudomonadales</taxon>
        <taxon>Pseudomonadaceae</taxon>
        <taxon>Halopseudomonas</taxon>
    </lineage>
</organism>
<evidence type="ECO:0000256" key="4">
    <source>
        <dbReference type="SAM" id="SignalP"/>
    </source>
</evidence>
<protein>
    <submittedName>
        <fullName evidence="5">OprD family porin</fullName>
    </submittedName>
</protein>
<gene>
    <name evidence="5" type="ORF">FA869_00345</name>
</gene>
<dbReference type="Pfam" id="PF03573">
    <property type="entry name" value="OprD"/>
    <property type="match status" value="1"/>
</dbReference>
<evidence type="ECO:0000256" key="3">
    <source>
        <dbReference type="ARBA" id="ARBA00022729"/>
    </source>
</evidence>
<dbReference type="PANTHER" id="PTHR34596:SF2">
    <property type="entry name" value="CHITOPORIN"/>
    <property type="match status" value="1"/>
</dbReference>
<name>A0A4U0YPZ9_9GAMM</name>
<accession>A0A4U0YPZ9</accession>
<feature type="signal peptide" evidence="4">
    <location>
        <begin position="1"/>
        <end position="24"/>
    </location>
</feature>
<reference evidence="5 6" key="1">
    <citation type="submission" date="2019-04" db="EMBL/GenBank/DDBJ databases">
        <title>Crypto-aerobic microbial life in anoxic (sulfidic) marine sediments.</title>
        <authorList>
            <person name="Bhattacharya S."/>
            <person name="Roy C."/>
            <person name="Mondal N."/>
            <person name="Sarkar J."/>
            <person name="Mandal S."/>
            <person name="Rameez M.J."/>
            <person name="Ghosh W."/>
        </authorList>
    </citation>
    <scope>NUCLEOTIDE SEQUENCE [LARGE SCALE GENOMIC DNA]</scope>
    <source>
        <strain evidence="5 6">SBBB</strain>
    </source>
</reference>
<dbReference type="Gene3D" id="2.40.160.10">
    <property type="entry name" value="Porin"/>
    <property type="match status" value="1"/>
</dbReference>